<dbReference type="EMBL" id="PNXY01000052">
    <property type="protein sequence ID" value="PMS20697.1"/>
    <property type="molecule type" value="Genomic_DNA"/>
</dbReference>
<dbReference type="Pfam" id="PF05840">
    <property type="entry name" value="Phage_GPA"/>
    <property type="match status" value="1"/>
</dbReference>
<keyword evidence="5 9" id="KW-0255">Endonuclease</keyword>
<evidence type="ECO:0000256" key="5">
    <source>
        <dbReference type="ARBA" id="ARBA00022759"/>
    </source>
</evidence>
<feature type="compositionally biased region" description="Basic and acidic residues" evidence="7">
    <location>
        <begin position="632"/>
        <end position="663"/>
    </location>
</feature>
<dbReference type="GO" id="GO:0004519">
    <property type="term" value="F:endonuclease activity"/>
    <property type="evidence" value="ECO:0007669"/>
    <property type="project" value="UniProtKB-KW"/>
</dbReference>
<proteinExistence type="inferred from homology"/>
<evidence type="ECO:0000256" key="4">
    <source>
        <dbReference type="ARBA" id="ARBA00022722"/>
    </source>
</evidence>
<evidence type="ECO:0000256" key="2">
    <source>
        <dbReference type="ARBA" id="ARBA00009260"/>
    </source>
</evidence>
<protein>
    <submittedName>
        <fullName evidence="9">Replication endonuclease</fullName>
    </submittedName>
</protein>
<comment type="caution">
    <text evidence="9">The sequence shown here is derived from an EMBL/GenBank/DDBJ whole genome shotgun (WGS) entry which is preliminary data.</text>
</comment>
<evidence type="ECO:0000259" key="8">
    <source>
        <dbReference type="Pfam" id="PF05840"/>
    </source>
</evidence>
<keyword evidence="4" id="KW-0540">Nuclease</keyword>
<dbReference type="InterPro" id="IPR008766">
    <property type="entry name" value="Replication_gene_A-like"/>
</dbReference>
<reference evidence="9 10" key="1">
    <citation type="submission" date="2018-01" db="EMBL/GenBank/DDBJ databases">
        <title>Whole genome analyses suggest that Burkholderia sensu lato contains two further novel genera in the rhizoxinica-symbiotica group Mycetohabitans gen. nov., and Trinickia gen. nov.: implications for the evolution of diazotrophy and nodulation in the Burkholderiaceae.</title>
        <authorList>
            <person name="Estrada-de los Santos P."/>
            <person name="Palmer M."/>
            <person name="Chavez-Ramirez B."/>
            <person name="Beukes C."/>
            <person name="Steenkamp E.T."/>
            <person name="Hirsch A.M."/>
            <person name="Manyaka P."/>
            <person name="Maluk M."/>
            <person name="Lafos M."/>
            <person name="Crook M."/>
            <person name="Gross E."/>
            <person name="Simon M.F."/>
            <person name="Bueno dos Reis Junior F."/>
            <person name="Poole P.S."/>
            <person name="Venter S.N."/>
            <person name="James E.K."/>
        </authorList>
    </citation>
    <scope>NUCLEOTIDE SEQUENCE [LARGE SCALE GENOMIC DNA]</scope>
    <source>
        <strain evidence="9 10">WSM 3937</strain>
    </source>
</reference>
<comment type="similarity">
    <text evidence="2">Belongs to the phage GPA family.</text>
</comment>
<keyword evidence="10" id="KW-1185">Reference proteome</keyword>
<comment type="function">
    <text evidence="1">Possible endonuclease which induces a single-strand cut and initiates DNA replication.</text>
</comment>
<name>A0ABX4UUT7_9BURK</name>
<evidence type="ECO:0000256" key="7">
    <source>
        <dbReference type="SAM" id="MobiDB-lite"/>
    </source>
</evidence>
<keyword evidence="6" id="KW-0378">Hydrolase</keyword>
<sequence>MMQRLTPEHEWAASLVADIPRPWAGRLLSAWEKRRTSFNPLVSTAEGTARRKANEQLRADVALMRPVNEALPLDASDSDLCNAAWDAAEKCRVKLLAIQGEQEHVPTNGFIDSLRAAGVSADAGAIDLYEQRERLASICNAGGINAPENSRYEDLPAVRRMVAAHWWKGRLRKAHAKARESAAIRLGIVGRGKECYVSDVSKLDRQWQNERNAAALAATIARNVETEQEFTLAELAAKGPANAAIKRAELMTRINGFERIAIAAGHAGLFLTITCPSKMHRMTTVGARAGKSRSNGDWDGTTPDMAQRYLAKVWARIRAALARRQVNLYGFRIAEPQHDGTPHWHCLFFYDGKHDATVRATVRRYALAVDGHEKGAQEKRCDFKTMDAAKGTAAGYIAKYIAKNIDGYRLEKDLEGNDSLETSARVEAWATRWRIRQFQQIGGPPVTVWRELRRVAEVPSDAPAFVREAHSAVNRIAAIEGSSGASVAWDRYVAAQGGVACGRGYRVRLAKVPSDSIGRYGETGAPQIVGIEYFGLVRPVFERNGIVIADIPRMRPITVESKRFTWEIKRPTNATFASLRASAAPASIGARAAMSTGRSAAGAHRIEGVKGLDLGLKREHRAPWTCVNNCTDGEHENANGGRSDRDGGQRDGGNRVRERRKFEAVGGKAARAGTARHI</sequence>
<evidence type="ECO:0000313" key="9">
    <source>
        <dbReference type="EMBL" id="PMS20697.1"/>
    </source>
</evidence>
<accession>A0ABX4UUT7</accession>
<organism evidence="9 10">
    <name type="scientific">Paraburkholderia rhynchosiae</name>
    <dbReference type="NCBI Taxonomy" id="487049"/>
    <lineage>
        <taxon>Bacteria</taxon>
        <taxon>Pseudomonadati</taxon>
        <taxon>Pseudomonadota</taxon>
        <taxon>Betaproteobacteria</taxon>
        <taxon>Burkholderiales</taxon>
        <taxon>Burkholderiaceae</taxon>
        <taxon>Paraburkholderia</taxon>
    </lineage>
</organism>
<feature type="domain" description="Replication gene A protein-like" evidence="8">
    <location>
        <begin position="128"/>
        <end position="408"/>
    </location>
</feature>
<evidence type="ECO:0000256" key="3">
    <source>
        <dbReference type="ARBA" id="ARBA00022705"/>
    </source>
</evidence>
<keyword evidence="3" id="KW-0235">DNA replication</keyword>
<gene>
    <name evidence="9" type="ORF">C0Z16_34380</name>
</gene>
<feature type="region of interest" description="Disordered" evidence="7">
    <location>
        <begin position="628"/>
        <end position="678"/>
    </location>
</feature>
<evidence type="ECO:0000256" key="1">
    <source>
        <dbReference type="ARBA" id="ARBA00003293"/>
    </source>
</evidence>
<evidence type="ECO:0000256" key="6">
    <source>
        <dbReference type="ARBA" id="ARBA00022801"/>
    </source>
</evidence>
<dbReference type="Proteomes" id="UP000235659">
    <property type="component" value="Unassembled WGS sequence"/>
</dbReference>
<evidence type="ECO:0000313" key="10">
    <source>
        <dbReference type="Proteomes" id="UP000235659"/>
    </source>
</evidence>